<dbReference type="Gene3D" id="2.40.30.40">
    <property type="entry name" value="Peptidase M42, domain 2"/>
    <property type="match status" value="1"/>
</dbReference>
<evidence type="ECO:0000256" key="4">
    <source>
        <dbReference type="ARBA" id="ARBA00022723"/>
    </source>
</evidence>
<sequence length="343" mass="38312">MKDLDFFKTICEAHAPSGREDWLYSIIEDNFKEFGDINISKLNNMYICKKGTTPSSLMIMSHADEIFLMVKEISKEGFIKFEAFGVDAKSLVSQEVIVHGKETVPGIVVLKSDYNAKEENKVHMKNLYIETGLSIEKLESLVRLGDYVTLNRKMIQLLNDNVSCKSIDNRASIFAMYVCAGELKNVNPDLNVYFVCSCQEEVGHRGAKMASHEIKPDIGIALDVTFDSGILGDSDRENRLGGGPVICIGPNIHTKIRNRLIQTADKYNIPYQVEVEPGNTGTDAWDIQTSAGGIATVLISIPIKYMHTSVEVVNLEDIRNTGKLLARFIQELKESELEGLFCF</sequence>
<keyword evidence="4" id="KW-0479">Metal-binding</keyword>
<dbReference type="Gene3D" id="3.40.630.10">
    <property type="entry name" value="Zn peptidases"/>
    <property type="match status" value="1"/>
</dbReference>
<reference evidence="7 8" key="1">
    <citation type="submission" date="2024-11" db="EMBL/GenBank/DDBJ databases">
        <authorList>
            <person name="Heng Y.C."/>
            <person name="Lim A.C.H."/>
            <person name="Lee J.K.Y."/>
            <person name="Kittelmann S."/>
        </authorList>
    </citation>
    <scope>NUCLEOTIDE SEQUENCE [LARGE SCALE GENOMIC DNA]</scope>
    <source>
        <strain evidence="7 8">WILCCON 0269</strain>
    </source>
</reference>
<name>A0ABW8SUE5_9CLOT</name>
<evidence type="ECO:0000256" key="3">
    <source>
        <dbReference type="ARBA" id="ARBA00022670"/>
    </source>
</evidence>
<keyword evidence="5" id="KW-0378">Hydrolase</keyword>
<evidence type="ECO:0000313" key="8">
    <source>
        <dbReference type="Proteomes" id="UP001623660"/>
    </source>
</evidence>
<evidence type="ECO:0000256" key="5">
    <source>
        <dbReference type="ARBA" id="ARBA00022801"/>
    </source>
</evidence>
<evidence type="ECO:0000256" key="2">
    <source>
        <dbReference type="ARBA" id="ARBA00022438"/>
    </source>
</evidence>
<dbReference type="RefSeq" id="WP_406794879.1">
    <property type="nucleotide sequence ID" value="NZ_JBJHZX010000090.1"/>
</dbReference>
<keyword evidence="3" id="KW-0645">Protease</keyword>
<dbReference type="SUPFAM" id="SSF53187">
    <property type="entry name" value="Zn-dependent exopeptidases"/>
    <property type="match status" value="1"/>
</dbReference>
<dbReference type="SUPFAM" id="SSF101821">
    <property type="entry name" value="Aminopeptidase/glucanase lid domain"/>
    <property type="match status" value="1"/>
</dbReference>
<dbReference type="PIRSF" id="PIRSF001123">
    <property type="entry name" value="PepA_GA"/>
    <property type="match status" value="1"/>
</dbReference>
<accession>A0ABW8SUE5</accession>
<comment type="caution">
    <text evidence="7">The sequence shown here is derived from an EMBL/GenBank/DDBJ whole genome shotgun (WGS) entry which is preliminary data.</text>
</comment>
<organism evidence="7 8">
    <name type="scientific">Candidatus Clostridium eludens</name>
    <dbReference type="NCBI Taxonomy" id="3381663"/>
    <lineage>
        <taxon>Bacteria</taxon>
        <taxon>Bacillati</taxon>
        <taxon>Bacillota</taxon>
        <taxon>Clostridia</taxon>
        <taxon>Eubacteriales</taxon>
        <taxon>Clostridiaceae</taxon>
        <taxon>Clostridium</taxon>
    </lineage>
</organism>
<dbReference type="InterPro" id="IPR051464">
    <property type="entry name" value="Peptidase_M42_aminopept"/>
</dbReference>
<comment type="similarity">
    <text evidence="1 6">Belongs to the peptidase M42 family.</text>
</comment>
<dbReference type="Pfam" id="PF05343">
    <property type="entry name" value="Peptidase_M42"/>
    <property type="match status" value="1"/>
</dbReference>
<proteinExistence type="inferred from homology"/>
<gene>
    <name evidence="7" type="ORF">ACJDU8_24900</name>
</gene>
<evidence type="ECO:0000256" key="6">
    <source>
        <dbReference type="PIRNR" id="PIRNR001123"/>
    </source>
</evidence>
<dbReference type="Proteomes" id="UP001623660">
    <property type="component" value="Unassembled WGS sequence"/>
</dbReference>
<protein>
    <submittedName>
        <fullName evidence="7">M42 family peptidase</fullName>
    </submittedName>
</protein>
<keyword evidence="8" id="KW-1185">Reference proteome</keyword>
<evidence type="ECO:0000313" key="7">
    <source>
        <dbReference type="EMBL" id="MFL0198766.1"/>
    </source>
</evidence>
<evidence type="ECO:0000256" key="1">
    <source>
        <dbReference type="ARBA" id="ARBA00006272"/>
    </source>
</evidence>
<dbReference type="InterPro" id="IPR008007">
    <property type="entry name" value="Peptidase_M42"/>
</dbReference>
<dbReference type="EMBL" id="JBJHZX010000090">
    <property type="protein sequence ID" value="MFL0198766.1"/>
    <property type="molecule type" value="Genomic_DNA"/>
</dbReference>
<keyword evidence="2" id="KW-0031">Aminopeptidase</keyword>
<dbReference type="PANTHER" id="PTHR32481">
    <property type="entry name" value="AMINOPEPTIDASE"/>
    <property type="match status" value="1"/>
</dbReference>
<dbReference type="InterPro" id="IPR023367">
    <property type="entry name" value="Peptidase_M42_dom2"/>
</dbReference>
<dbReference type="PANTHER" id="PTHR32481:SF0">
    <property type="entry name" value="AMINOPEPTIDASE YPDE-RELATED"/>
    <property type="match status" value="1"/>
</dbReference>